<dbReference type="Gene3D" id="3.40.390.10">
    <property type="entry name" value="Collagenase (Catalytic Domain)"/>
    <property type="match status" value="1"/>
</dbReference>
<protein>
    <recommendedName>
        <fullName evidence="6">Peptidase metallopeptidase domain-containing protein</fullName>
    </recommendedName>
</protein>
<dbReference type="SUPFAM" id="SSF55486">
    <property type="entry name" value="Metalloproteases ('zincins'), catalytic domain"/>
    <property type="match status" value="1"/>
</dbReference>
<evidence type="ECO:0000313" key="7">
    <source>
        <dbReference type="EMBL" id="KAK4641202.1"/>
    </source>
</evidence>
<name>A0ABR0FE55_9PEZI</name>
<keyword evidence="8" id="KW-1185">Reference proteome</keyword>
<evidence type="ECO:0000256" key="5">
    <source>
        <dbReference type="SAM" id="MobiDB-lite"/>
    </source>
</evidence>
<dbReference type="InterPro" id="IPR024079">
    <property type="entry name" value="MetalloPept_cat_dom_sf"/>
</dbReference>
<evidence type="ECO:0000259" key="6">
    <source>
        <dbReference type="SMART" id="SM00235"/>
    </source>
</evidence>
<comment type="caution">
    <text evidence="7">The sequence shown here is derived from an EMBL/GenBank/DDBJ whole genome shotgun (WGS) entry which is preliminary data.</text>
</comment>
<keyword evidence="2" id="KW-0479">Metal-binding</keyword>
<feature type="domain" description="Peptidase metallopeptidase" evidence="6">
    <location>
        <begin position="206"/>
        <end position="363"/>
    </location>
</feature>
<accession>A0ABR0FE55</accession>
<dbReference type="EMBL" id="JAFFGZ010000008">
    <property type="protein sequence ID" value="KAK4641202.1"/>
    <property type="molecule type" value="Genomic_DNA"/>
</dbReference>
<dbReference type="InterPro" id="IPR001818">
    <property type="entry name" value="Pept_M10_metallopeptidase"/>
</dbReference>
<dbReference type="InterPro" id="IPR006026">
    <property type="entry name" value="Peptidase_Metallo"/>
</dbReference>
<evidence type="ECO:0000313" key="8">
    <source>
        <dbReference type="Proteomes" id="UP001322138"/>
    </source>
</evidence>
<dbReference type="Pfam" id="PF00413">
    <property type="entry name" value="Peptidase_M10"/>
    <property type="match status" value="1"/>
</dbReference>
<feature type="region of interest" description="Disordered" evidence="5">
    <location>
        <begin position="1"/>
        <end position="44"/>
    </location>
</feature>
<dbReference type="SMART" id="SM00235">
    <property type="entry name" value="ZnMc"/>
    <property type="match status" value="1"/>
</dbReference>
<evidence type="ECO:0000256" key="4">
    <source>
        <dbReference type="ARBA" id="ARBA00022833"/>
    </source>
</evidence>
<sequence>MAASDLSVSDRSTGRASSSDEGETSTIRTRTLAEPSTALTVPTVDPIGTQVIETGKKHRKYSRRKLKDLDTIADKKTRIEQEVGHAAGGAGPCPPGDYSAGLELDDEDESAVRHLAIENSPLAGRTEAILLASTAVIFFAILFNEKACSKVLLIPSIALLVMLGRVLSTHAANNLSALPDAPLHCVTQGHGSDGAFRAQIGLPGHQVPRWAAGTKLRYVICAETFPHPEDAALAASNLAQAIDQFADVPVTFEEVTRNTKAHFRVVYKDPVCADEANVLASAFFPNRGPRNTRTLHIYALAFRKRHIRSQVQVLAHEVGHILGLRHEFAPESAECRSFTYGRRNPDSIMSYPADWSTAKVTQQDIDELRGLYLDTRLFLQDDAGDDWHFQTITPRPFLYPYENTRRNWGFMAACWSFRRFQRHQQGNATAR</sequence>
<evidence type="ECO:0000256" key="2">
    <source>
        <dbReference type="ARBA" id="ARBA00022723"/>
    </source>
</evidence>
<feature type="compositionally biased region" description="Polar residues" evidence="5">
    <location>
        <begin position="1"/>
        <end position="29"/>
    </location>
</feature>
<keyword evidence="4" id="KW-0862">Zinc</keyword>
<proteinExistence type="predicted"/>
<dbReference type="RefSeq" id="XP_062730178.1">
    <property type="nucleotide sequence ID" value="XM_062881440.1"/>
</dbReference>
<evidence type="ECO:0000256" key="1">
    <source>
        <dbReference type="ARBA" id="ARBA00022670"/>
    </source>
</evidence>
<organism evidence="7 8">
    <name type="scientific">Podospora bellae-mahoneyi</name>
    <dbReference type="NCBI Taxonomy" id="2093777"/>
    <lineage>
        <taxon>Eukaryota</taxon>
        <taxon>Fungi</taxon>
        <taxon>Dikarya</taxon>
        <taxon>Ascomycota</taxon>
        <taxon>Pezizomycotina</taxon>
        <taxon>Sordariomycetes</taxon>
        <taxon>Sordariomycetidae</taxon>
        <taxon>Sordariales</taxon>
        <taxon>Podosporaceae</taxon>
        <taxon>Podospora</taxon>
    </lineage>
</organism>
<reference evidence="7 8" key="1">
    <citation type="journal article" date="2023" name="bioRxiv">
        <title>High-quality genome assemblies of four members of thePodospora anserinaspecies complex.</title>
        <authorList>
            <person name="Ament-Velasquez S.L."/>
            <person name="Vogan A.A."/>
            <person name="Wallerman O."/>
            <person name="Hartmann F."/>
            <person name="Gautier V."/>
            <person name="Silar P."/>
            <person name="Giraud T."/>
            <person name="Johannesson H."/>
        </authorList>
    </citation>
    <scope>NUCLEOTIDE SEQUENCE [LARGE SCALE GENOMIC DNA]</scope>
    <source>
        <strain evidence="7 8">CBS 112042</strain>
    </source>
</reference>
<keyword evidence="3" id="KW-0378">Hydrolase</keyword>
<keyword evidence="1" id="KW-0645">Protease</keyword>
<gene>
    <name evidence="7" type="ORF">QC761_610280</name>
</gene>
<evidence type="ECO:0000256" key="3">
    <source>
        <dbReference type="ARBA" id="ARBA00022801"/>
    </source>
</evidence>
<dbReference type="GeneID" id="87900922"/>
<dbReference type="Proteomes" id="UP001322138">
    <property type="component" value="Unassembled WGS sequence"/>
</dbReference>